<dbReference type="HOGENOM" id="CLU_880235_0_0_1"/>
<name>A0A0A1V477_9HYPO</name>
<comment type="caution">
    <text evidence="2">The sequence shown here is derived from an EMBL/GenBank/DDBJ whole genome shotgun (WGS) entry which is preliminary data.</text>
</comment>
<dbReference type="OrthoDB" id="10392312at2759"/>
<feature type="region of interest" description="Disordered" evidence="1">
    <location>
        <begin position="113"/>
        <end position="237"/>
    </location>
</feature>
<feature type="compositionally biased region" description="Polar residues" evidence="1">
    <location>
        <begin position="124"/>
        <end position="134"/>
    </location>
</feature>
<protein>
    <submittedName>
        <fullName evidence="2">Uncharacterized protein</fullName>
    </submittedName>
</protein>
<feature type="compositionally biased region" description="Low complexity" evidence="1">
    <location>
        <begin position="295"/>
        <end position="307"/>
    </location>
</feature>
<sequence length="316" mass="33931">MSSRYKQTAMKVSMQMRPRAIVVSVCTTIGHMTAMGPRAGGGDANKTCVKLKAWEHAGPNSSAWRTLDMQMDAAPAEIKTKQNKLHGEMHLASHPRDDDDADAAQPRFNVALGSMSPHRAPVTRQAQTQGQTSRLQRESQDTTSTSTLTWDMEPHHGSPALSSQRCFQHSGPSPSIASLDCNVATTPPAQPGPSESRSATEPPTSLVVDPRRHSVPESEPVVADQVSPSSSSDHVRLGIPPTRAYRVANAEAATATVLARENPPRPSPRLARSKGTIQQPPKQPCAHALASTGINPSNPDNWNWNPSEIHAAKGQL</sequence>
<dbReference type="AlphaFoldDB" id="A0A0A1V477"/>
<dbReference type="Proteomes" id="UP000030151">
    <property type="component" value="Unassembled WGS sequence"/>
</dbReference>
<evidence type="ECO:0000256" key="1">
    <source>
        <dbReference type="SAM" id="MobiDB-lite"/>
    </source>
</evidence>
<dbReference type="EMBL" id="JELW01000002">
    <property type="protein sequence ID" value="EXV04959.1"/>
    <property type="molecule type" value="Genomic_DNA"/>
</dbReference>
<organism evidence="2 3">
    <name type="scientific">Metarhizium robertsii</name>
    <dbReference type="NCBI Taxonomy" id="568076"/>
    <lineage>
        <taxon>Eukaryota</taxon>
        <taxon>Fungi</taxon>
        <taxon>Dikarya</taxon>
        <taxon>Ascomycota</taxon>
        <taxon>Pezizomycotina</taxon>
        <taxon>Sordariomycetes</taxon>
        <taxon>Hypocreomycetidae</taxon>
        <taxon>Hypocreales</taxon>
        <taxon>Clavicipitaceae</taxon>
        <taxon>Metarhizium</taxon>
    </lineage>
</organism>
<gene>
    <name evidence="2" type="ORF">X797_002645</name>
</gene>
<feature type="region of interest" description="Disordered" evidence="1">
    <location>
        <begin position="260"/>
        <end position="316"/>
    </location>
</feature>
<feature type="compositionally biased region" description="Polar residues" evidence="1">
    <location>
        <begin position="183"/>
        <end position="203"/>
    </location>
</feature>
<feature type="compositionally biased region" description="Polar residues" evidence="1">
    <location>
        <begin position="160"/>
        <end position="176"/>
    </location>
</feature>
<evidence type="ECO:0000313" key="2">
    <source>
        <dbReference type="EMBL" id="EXV04959.1"/>
    </source>
</evidence>
<evidence type="ECO:0000313" key="3">
    <source>
        <dbReference type="Proteomes" id="UP000030151"/>
    </source>
</evidence>
<proteinExistence type="predicted"/>
<accession>A0A0A1V477</accession>
<reference evidence="2 3" key="1">
    <citation type="submission" date="2014-02" db="EMBL/GenBank/DDBJ databases">
        <title>The genome sequence of the entomopathogenic fungus Metarhizium robertsii ARSEF 2575.</title>
        <authorList>
            <person name="Giuliano Garisto Donzelli B."/>
            <person name="Roe B.A."/>
            <person name="Macmil S.L."/>
            <person name="Krasnoff S.B."/>
            <person name="Gibson D.M."/>
        </authorList>
    </citation>
    <scope>NUCLEOTIDE SEQUENCE [LARGE SCALE GENOMIC DNA]</scope>
    <source>
        <strain evidence="2 3">ARSEF 2575</strain>
    </source>
</reference>